<accession>A0ABT0AVB3</accession>
<comment type="caution">
    <text evidence="1">The sequence shown here is derived from an EMBL/GenBank/DDBJ whole genome shotgun (WGS) entry which is preliminary data.</text>
</comment>
<evidence type="ECO:0008006" key="3">
    <source>
        <dbReference type="Google" id="ProtNLM"/>
    </source>
</evidence>
<dbReference type="Proteomes" id="UP001522450">
    <property type="component" value="Unassembled WGS sequence"/>
</dbReference>
<organism evidence="1 2">
    <name type="scientific">Pseudolactococcus carnosus</name>
    <dbReference type="NCBI Taxonomy" id="2749961"/>
    <lineage>
        <taxon>Bacteria</taxon>
        <taxon>Bacillati</taxon>
        <taxon>Bacillota</taxon>
        <taxon>Bacilli</taxon>
        <taxon>Lactobacillales</taxon>
        <taxon>Streptococcaceae</taxon>
        <taxon>Pseudolactococcus</taxon>
    </lineage>
</organism>
<dbReference type="EMBL" id="JAAECS010000014">
    <property type="protein sequence ID" value="MCJ1990638.1"/>
    <property type="molecule type" value="Genomic_DNA"/>
</dbReference>
<evidence type="ECO:0000313" key="1">
    <source>
        <dbReference type="EMBL" id="MCJ1990638.1"/>
    </source>
</evidence>
<gene>
    <name evidence="1" type="ORF">GYN21_10480</name>
</gene>
<name>A0ABT0AVB3_9LACT</name>
<proteinExistence type="predicted"/>
<dbReference type="RefSeq" id="WP_191245659.1">
    <property type="nucleotide sequence ID" value="NZ_CP017194.1"/>
</dbReference>
<dbReference type="GeneID" id="71637071"/>
<reference evidence="1 2" key="1">
    <citation type="journal article" date="2022" name="Microbiol. Res.">
        <title>Comparative genome analysis, predicted lifestyle and antimicrobial strategies of Lactococcus carnosus and Lactococcus paracarnosus isolated from meat.</title>
        <authorList>
            <person name="Werum V."/>
            <person name="Ehrmann M."/>
            <person name="Vogel R."/>
            <person name="Hilgarth M."/>
        </authorList>
    </citation>
    <scope>NUCLEOTIDE SEQUENCE [LARGE SCALE GENOMIC DNA]</scope>
    <source>
        <strain evidence="1 2">TMW22177</strain>
    </source>
</reference>
<sequence>MKKGLEMNFKQSKFVTLEDDALKETIGGVNPLVLVYLSMLGAAYSTGYNHGKDLARRR</sequence>
<keyword evidence="2" id="KW-1185">Reference proteome</keyword>
<evidence type="ECO:0000313" key="2">
    <source>
        <dbReference type="Proteomes" id="UP001522450"/>
    </source>
</evidence>
<protein>
    <recommendedName>
        <fullName evidence="3">Class IIb bacteriocin, lactobin A/cerein 7B family</fullName>
    </recommendedName>
</protein>